<dbReference type="RefSeq" id="WP_267150449.1">
    <property type="nucleotide sequence ID" value="NZ_JAPMLT010000002.1"/>
</dbReference>
<sequence length="520" mass="59723">MRINSYDAIFFKQPGNNNLILATFVVGVSDLVNWAGVPRKKYSDTEKILFQRPIDDSRLDKIKSHYSSCVTPNSLLVTFKEGSITNLGEIQDGLLAQNTYFGQLQVRVSDVDRNIVQDIDSVIESLNIRLGNNPHEEIDEESEIELTDTDEELIVDYKSYLSDTLTFLREFRARIETGGEVSEQEREEIETFCEDYLKPAFLVDGQHRTHGALRKIYDEYANGNAGYEILMPISAVINADWKESVFQFVIINQTSQKIDNKFLSSIISTSLTDDELVSFRNQLERSGAPVTEALIVNKLNSSMVEVDGVQINPFYNNIEHRVPGESETAIRYTTVTSLVRRLREFKGTTSAAFGRPYETYRNLVLNEFGLSEEAWQHDSWFKFFVYLWHLIEEAFTSDEELKYLPLKVDDNGNRENGTHLSLKVSMLFIQDHFINYINNSYSLLKQIPGHEITFVNGDVDYSALRSVFKQWIHQHGKGHDFFESPWKGLSKFRREPDKYEAINAAFGTVQSKRHGLFSGR</sequence>
<reference evidence="1 2" key="1">
    <citation type="submission" date="2022-11" db="EMBL/GenBank/DDBJ databases">
        <title>Study of microbial diversity in lake waters.</title>
        <authorList>
            <person name="Zhang J."/>
        </authorList>
    </citation>
    <scope>NUCLEOTIDE SEQUENCE [LARGE SCALE GENOMIC DNA]</scope>
    <source>
        <strain evidence="1 2">DT12</strain>
    </source>
</reference>
<keyword evidence="2" id="KW-1185">Reference proteome</keyword>
<comment type="caution">
    <text evidence="1">The sequence shown here is derived from an EMBL/GenBank/DDBJ whole genome shotgun (WGS) entry which is preliminary data.</text>
</comment>
<evidence type="ECO:0008006" key="3">
    <source>
        <dbReference type="Google" id="ProtNLM"/>
    </source>
</evidence>
<evidence type="ECO:0000313" key="1">
    <source>
        <dbReference type="EMBL" id="MCX7569198.1"/>
    </source>
</evidence>
<dbReference type="EMBL" id="JAPMLT010000002">
    <property type="protein sequence ID" value="MCX7569198.1"/>
    <property type="molecule type" value="Genomic_DNA"/>
</dbReference>
<proteinExistence type="predicted"/>
<evidence type="ECO:0000313" key="2">
    <source>
        <dbReference type="Proteomes" id="UP001208017"/>
    </source>
</evidence>
<organism evidence="1 2">
    <name type="scientific">Tumebacillus lacus</name>
    <dbReference type="NCBI Taxonomy" id="2995335"/>
    <lineage>
        <taxon>Bacteria</taxon>
        <taxon>Bacillati</taxon>
        <taxon>Bacillota</taxon>
        <taxon>Bacilli</taxon>
        <taxon>Bacillales</taxon>
        <taxon>Alicyclobacillaceae</taxon>
        <taxon>Tumebacillus</taxon>
    </lineage>
</organism>
<gene>
    <name evidence="1" type="ORF">OS242_04435</name>
</gene>
<name>A0ABT3WZP6_9BACL</name>
<protein>
    <recommendedName>
        <fullName evidence="3">DGQHR domain-containing protein</fullName>
    </recommendedName>
</protein>
<accession>A0ABT3WZP6</accession>
<dbReference type="Proteomes" id="UP001208017">
    <property type="component" value="Unassembled WGS sequence"/>
</dbReference>